<dbReference type="AlphaFoldDB" id="A0A562P1J5"/>
<dbReference type="Gene3D" id="2.30.110.10">
    <property type="entry name" value="Electron Transport, Fmn-binding Protein, Chain A"/>
    <property type="match status" value="1"/>
</dbReference>
<reference evidence="2 3" key="1">
    <citation type="journal article" date="2015" name="Stand. Genomic Sci.">
        <title>Genomic Encyclopedia of Bacterial and Archaeal Type Strains, Phase III: the genomes of soil and plant-associated and newly described type strains.</title>
        <authorList>
            <person name="Whitman W.B."/>
            <person name="Woyke T."/>
            <person name="Klenk H.P."/>
            <person name="Zhou Y."/>
            <person name="Lilburn T.G."/>
            <person name="Beck B.J."/>
            <person name="De Vos P."/>
            <person name="Vandamme P."/>
            <person name="Eisen J.A."/>
            <person name="Garrity G."/>
            <person name="Hugenholtz P."/>
            <person name="Kyrpides N.C."/>
        </authorList>
    </citation>
    <scope>NUCLEOTIDE SEQUENCE [LARGE SCALE GENOMIC DNA]</scope>
    <source>
        <strain evidence="2 3">CGMCC 1.5364</strain>
    </source>
</reference>
<dbReference type="EMBL" id="VLKU01000001">
    <property type="protein sequence ID" value="TWI38203.1"/>
    <property type="molecule type" value="Genomic_DNA"/>
</dbReference>
<protein>
    <recommendedName>
        <fullName evidence="1">Pyridoxamine 5'-phosphate oxidase N-terminal domain-containing protein</fullName>
    </recommendedName>
</protein>
<dbReference type="SUPFAM" id="SSF50475">
    <property type="entry name" value="FMN-binding split barrel"/>
    <property type="match status" value="1"/>
</dbReference>
<accession>A0A562P1J5</accession>
<dbReference type="Pfam" id="PF01243">
    <property type="entry name" value="PNPOx_N"/>
    <property type="match status" value="1"/>
</dbReference>
<keyword evidence="3" id="KW-1185">Reference proteome</keyword>
<dbReference type="InterPro" id="IPR012349">
    <property type="entry name" value="Split_barrel_FMN-bd"/>
</dbReference>
<evidence type="ECO:0000313" key="3">
    <source>
        <dbReference type="Proteomes" id="UP000316225"/>
    </source>
</evidence>
<evidence type="ECO:0000259" key="1">
    <source>
        <dbReference type="Pfam" id="PF01243"/>
    </source>
</evidence>
<dbReference type="OrthoDB" id="9814594at2"/>
<feature type="domain" description="Pyridoxamine 5'-phosphate oxidase N-terminal" evidence="1">
    <location>
        <begin position="18"/>
        <end position="137"/>
    </location>
</feature>
<dbReference type="RefSeq" id="WP_145395972.1">
    <property type="nucleotide sequence ID" value="NZ_VLKU01000001.1"/>
</dbReference>
<sequence length="162" mass="17711">MTKDPFRQTDDHAREIARGLLAQMRHAVLGTLDPDTGIPLLTRIAVQLDGDGTPLALLSGLASHTRALKADDRAGLMVTALDPGKGDTMTHARLSVQARARLAPPDPERRARWLQQDPKAKVYIDLPDFNFWRIEPVSGLLNAGFAQAFKLLPSDMLTPPTS</sequence>
<organism evidence="2 3">
    <name type="scientific">Paracoccus sulfuroxidans</name>
    <dbReference type="NCBI Taxonomy" id="384678"/>
    <lineage>
        <taxon>Bacteria</taxon>
        <taxon>Pseudomonadati</taxon>
        <taxon>Pseudomonadota</taxon>
        <taxon>Alphaproteobacteria</taxon>
        <taxon>Rhodobacterales</taxon>
        <taxon>Paracoccaceae</taxon>
        <taxon>Paracoccus</taxon>
    </lineage>
</organism>
<dbReference type="Proteomes" id="UP000316225">
    <property type="component" value="Unassembled WGS sequence"/>
</dbReference>
<dbReference type="PIRSF" id="PIRSF004633">
    <property type="entry name" value="UCP_PLP_oxd"/>
    <property type="match status" value="1"/>
</dbReference>
<name>A0A562P1J5_9RHOB</name>
<evidence type="ECO:0000313" key="2">
    <source>
        <dbReference type="EMBL" id="TWI38203.1"/>
    </source>
</evidence>
<gene>
    <name evidence="2" type="ORF">IQ24_00340</name>
</gene>
<dbReference type="InterPro" id="IPR011576">
    <property type="entry name" value="Pyridox_Oxase_N"/>
</dbReference>
<proteinExistence type="predicted"/>
<comment type="caution">
    <text evidence="2">The sequence shown here is derived from an EMBL/GenBank/DDBJ whole genome shotgun (WGS) entry which is preliminary data.</text>
</comment>
<dbReference type="InterPro" id="IPR014419">
    <property type="entry name" value="HutZ"/>
</dbReference>